<feature type="domain" description="Choline/carnitine acyltransferase" evidence="5">
    <location>
        <begin position="1"/>
        <end position="170"/>
    </location>
</feature>
<evidence type="ECO:0000313" key="6">
    <source>
        <dbReference type="EMBL" id="KAK8767108.1"/>
    </source>
</evidence>
<feature type="active site" description="Proton acceptor" evidence="4">
    <location>
        <position position="3"/>
    </location>
</feature>
<dbReference type="GO" id="GO:0019254">
    <property type="term" value="P:carnitine metabolic process, CoA-linked"/>
    <property type="evidence" value="ECO:0007669"/>
    <property type="project" value="TreeGrafter"/>
</dbReference>
<dbReference type="Gene3D" id="3.30.559.70">
    <property type="entry name" value="Choline/Carnitine o-acyltransferase, domain 2"/>
    <property type="match status" value="1"/>
</dbReference>
<evidence type="ECO:0000259" key="5">
    <source>
        <dbReference type="Pfam" id="PF00755"/>
    </source>
</evidence>
<dbReference type="PANTHER" id="PTHR22589:SF103">
    <property type="entry name" value="CARNITINE O-ACETYL-TRANSFERASE, ISOFORM A-RELATED"/>
    <property type="match status" value="1"/>
</dbReference>
<evidence type="ECO:0000256" key="2">
    <source>
        <dbReference type="ARBA" id="ARBA00022679"/>
    </source>
</evidence>
<protein>
    <recommendedName>
        <fullName evidence="5">Choline/carnitine acyltransferase domain-containing protein</fullName>
    </recommendedName>
</protein>
<dbReference type="Pfam" id="PF00755">
    <property type="entry name" value="Carn_acyltransf"/>
    <property type="match status" value="1"/>
</dbReference>
<comment type="similarity">
    <text evidence="1">Belongs to the carnitine/choline acetyltransferase family.</text>
</comment>
<dbReference type="InterPro" id="IPR023213">
    <property type="entry name" value="CAT-like_dom_sf"/>
</dbReference>
<dbReference type="InterPro" id="IPR042231">
    <property type="entry name" value="Cho/carn_acyl_trans_2"/>
</dbReference>
<dbReference type="InterPro" id="IPR000542">
    <property type="entry name" value="Carn_acyl_trans"/>
</dbReference>
<dbReference type="EMBL" id="JARKHS020025752">
    <property type="protein sequence ID" value="KAK8767108.1"/>
    <property type="molecule type" value="Genomic_DNA"/>
</dbReference>
<organism evidence="6 7">
    <name type="scientific">Amblyomma americanum</name>
    <name type="common">Lone star tick</name>
    <dbReference type="NCBI Taxonomy" id="6943"/>
    <lineage>
        <taxon>Eukaryota</taxon>
        <taxon>Metazoa</taxon>
        <taxon>Ecdysozoa</taxon>
        <taxon>Arthropoda</taxon>
        <taxon>Chelicerata</taxon>
        <taxon>Arachnida</taxon>
        <taxon>Acari</taxon>
        <taxon>Parasitiformes</taxon>
        <taxon>Ixodida</taxon>
        <taxon>Ixodoidea</taxon>
        <taxon>Ixodidae</taxon>
        <taxon>Amblyomminae</taxon>
        <taxon>Amblyomma</taxon>
    </lineage>
</organism>
<gene>
    <name evidence="6" type="ORF">V5799_006112</name>
</gene>
<proteinExistence type="inferred from homology"/>
<keyword evidence="3" id="KW-0012">Acyltransferase</keyword>
<reference evidence="6 7" key="1">
    <citation type="journal article" date="2023" name="Arcadia Sci">
        <title>De novo assembly of a long-read Amblyomma americanum tick genome.</title>
        <authorList>
            <person name="Chou S."/>
            <person name="Poskanzer K.E."/>
            <person name="Rollins M."/>
            <person name="Thuy-Boun P.S."/>
        </authorList>
    </citation>
    <scope>NUCLEOTIDE SEQUENCE [LARGE SCALE GENOMIC DNA]</scope>
    <source>
        <strain evidence="6">F_SG_1</strain>
        <tissue evidence="6">Salivary glands</tissue>
    </source>
</reference>
<name>A0AAQ4DXB8_AMBAM</name>
<dbReference type="AlphaFoldDB" id="A0AAQ4DXB8"/>
<dbReference type="GO" id="GO:0004092">
    <property type="term" value="F:carnitine O-acetyltransferase activity"/>
    <property type="evidence" value="ECO:0007669"/>
    <property type="project" value="TreeGrafter"/>
</dbReference>
<dbReference type="InterPro" id="IPR039551">
    <property type="entry name" value="Cho/carn_acyl_trans"/>
</dbReference>
<dbReference type="Gene3D" id="3.30.559.10">
    <property type="entry name" value="Chloramphenicol acetyltransferase-like domain"/>
    <property type="match status" value="1"/>
</dbReference>
<evidence type="ECO:0000313" key="7">
    <source>
        <dbReference type="Proteomes" id="UP001321473"/>
    </source>
</evidence>
<evidence type="ECO:0000256" key="1">
    <source>
        <dbReference type="ARBA" id="ARBA00005232"/>
    </source>
</evidence>
<keyword evidence="2" id="KW-0808">Transferase</keyword>
<dbReference type="PANTHER" id="PTHR22589">
    <property type="entry name" value="CARNITINE O-ACYLTRANSFERASE"/>
    <property type="match status" value="1"/>
</dbReference>
<comment type="caution">
    <text evidence="6">The sequence shown here is derived from an EMBL/GenBank/DDBJ whole genome shotgun (WGS) entry which is preliminary data.</text>
</comment>
<sequence>MEHAPVDGTVVVPIMDYCYTYMKKTARHRLDPPTCPDDQPKKLEFELTKENLDDIVSAKTRMEALARDVDVIGHRFEEYGKDFIKSCRMSPDSFIQMAFQLSYYRLHGHSPATYESASTRMFLLGRTEAIRSQSKESDTFCREYMAGKLNVAERDALLRNAISTHKDYASLVSAESLFESAEA</sequence>
<keyword evidence="7" id="KW-1185">Reference proteome</keyword>
<dbReference type="Proteomes" id="UP001321473">
    <property type="component" value="Unassembled WGS sequence"/>
</dbReference>
<evidence type="ECO:0000256" key="3">
    <source>
        <dbReference type="ARBA" id="ARBA00023315"/>
    </source>
</evidence>
<evidence type="ECO:0000256" key="4">
    <source>
        <dbReference type="PIRSR" id="PIRSR600542-1"/>
    </source>
</evidence>
<dbReference type="SUPFAM" id="SSF52777">
    <property type="entry name" value="CoA-dependent acyltransferases"/>
    <property type="match status" value="2"/>
</dbReference>
<dbReference type="GO" id="GO:0005777">
    <property type="term" value="C:peroxisome"/>
    <property type="evidence" value="ECO:0007669"/>
    <property type="project" value="TreeGrafter"/>
</dbReference>
<accession>A0AAQ4DXB8</accession>